<keyword evidence="8" id="KW-1185">Reference proteome</keyword>
<evidence type="ECO:0000256" key="3">
    <source>
        <dbReference type="ARBA" id="ARBA00022448"/>
    </source>
</evidence>
<evidence type="ECO:0000313" key="7">
    <source>
        <dbReference type="EMBL" id="WOV84830.1"/>
    </source>
</evidence>
<feature type="chain" id="PRO_5047274512" evidence="6">
    <location>
        <begin position="23"/>
        <end position="461"/>
    </location>
</feature>
<evidence type="ECO:0000313" key="8">
    <source>
        <dbReference type="Proteomes" id="UP001303532"/>
    </source>
</evidence>
<dbReference type="CDD" id="cd14748">
    <property type="entry name" value="PBP2_UgpB"/>
    <property type="match status" value="1"/>
</dbReference>
<dbReference type="Pfam" id="PF13416">
    <property type="entry name" value="SBP_bac_8"/>
    <property type="match status" value="1"/>
</dbReference>
<evidence type="ECO:0000256" key="2">
    <source>
        <dbReference type="ARBA" id="ARBA00008520"/>
    </source>
</evidence>
<feature type="compositionally biased region" description="Polar residues" evidence="5">
    <location>
        <begin position="40"/>
        <end position="55"/>
    </location>
</feature>
<keyword evidence="4 6" id="KW-0732">Signal</keyword>
<organism evidence="7 8">
    <name type="scientific">Sporosarcina jeotgali</name>
    <dbReference type="NCBI Taxonomy" id="3020056"/>
    <lineage>
        <taxon>Bacteria</taxon>
        <taxon>Bacillati</taxon>
        <taxon>Bacillota</taxon>
        <taxon>Bacilli</taxon>
        <taxon>Bacillales</taxon>
        <taxon>Caryophanaceae</taxon>
        <taxon>Sporosarcina</taxon>
    </lineage>
</organism>
<dbReference type="InterPro" id="IPR050490">
    <property type="entry name" value="Bact_solute-bd_prot1"/>
</dbReference>
<gene>
    <name evidence="7" type="ORF">PGH26_02570</name>
</gene>
<feature type="signal peptide" evidence="6">
    <location>
        <begin position="1"/>
        <end position="22"/>
    </location>
</feature>
<protein>
    <submittedName>
        <fullName evidence="7">ABC transporter substrate-binding protein</fullName>
    </submittedName>
</protein>
<dbReference type="Gene3D" id="3.40.190.10">
    <property type="entry name" value="Periplasmic binding protein-like II"/>
    <property type="match status" value="2"/>
</dbReference>
<keyword evidence="3" id="KW-0813">Transport</keyword>
<dbReference type="SUPFAM" id="SSF53850">
    <property type="entry name" value="Periplasmic binding protein-like II"/>
    <property type="match status" value="1"/>
</dbReference>
<comment type="similarity">
    <text evidence="2">Belongs to the bacterial solute-binding protein 1 family.</text>
</comment>
<dbReference type="PROSITE" id="PS51257">
    <property type="entry name" value="PROKAR_LIPOPROTEIN"/>
    <property type="match status" value="1"/>
</dbReference>
<evidence type="ECO:0000256" key="5">
    <source>
        <dbReference type="SAM" id="MobiDB-lite"/>
    </source>
</evidence>
<accession>A0ABZ0KXZ2</accession>
<sequence length="461" mass="50704">MRKMLNAVLLIVTILTLGVLTACTNKVSDTPDGNPETGKDPSQSDTDQPNASDMKTPSIKFWHSLSGEEQVALESIVEGFNESQDQVEVTAEFQVGYEKAMEKWQQVSGKKEAPALIQIEDLDTKSMLDSGKGEPIQTLADSGGIDITGLDAAVLNHYNYQDKLVSIPLTASIPMMVYNKDLFEEAGLDSEKGPELISELIHSGETLTTDQATGFSIPSEGWLFENWLAIIGGEYVNERNGRAGNATKAEFSSDAGRLVFRTLQDMNEAGTFKSFGPDWEDTRDAFVSEKTAIYLESSSHIEKVMSDAAFDVDVAFVPGGDELRREGVITSGSSVWVSNEIDNEQREGALTFLTYFLTPEVQAEWHVKTGYLASNPKAYEEETVQMKWENQPYYQAVIDQLHDAESSPVNQGALFTAHRESRQAIVTALEKMYEGKEYQAALAEAADRTNTAIEKGNAKGE</sequence>
<evidence type="ECO:0000256" key="1">
    <source>
        <dbReference type="ARBA" id="ARBA00004196"/>
    </source>
</evidence>
<dbReference type="InterPro" id="IPR006059">
    <property type="entry name" value="SBP"/>
</dbReference>
<proteinExistence type="inferred from homology"/>
<dbReference type="PANTHER" id="PTHR43649:SF31">
    <property type="entry name" value="SN-GLYCEROL-3-PHOSPHATE-BINDING PERIPLASMIC PROTEIN UGPB"/>
    <property type="match status" value="1"/>
</dbReference>
<dbReference type="Proteomes" id="UP001303532">
    <property type="component" value="Chromosome"/>
</dbReference>
<dbReference type="RefSeq" id="WP_323692471.1">
    <property type="nucleotide sequence ID" value="NZ_CP116341.1"/>
</dbReference>
<evidence type="ECO:0000256" key="4">
    <source>
        <dbReference type="ARBA" id="ARBA00022729"/>
    </source>
</evidence>
<dbReference type="EMBL" id="CP116341">
    <property type="protein sequence ID" value="WOV84830.1"/>
    <property type="molecule type" value="Genomic_DNA"/>
</dbReference>
<reference evidence="7 8" key="1">
    <citation type="submission" date="2023-01" db="EMBL/GenBank/DDBJ databases">
        <title>Sporosarcina sp. nov., isolated from Korean tranditional fermented seafood 'Jeotgal'.</title>
        <authorList>
            <person name="Yang A.-I."/>
        </authorList>
    </citation>
    <scope>NUCLEOTIDE SEQUENCE [LARGE SCALE GENOMIC DNA]</scope>
    <source>
        <strain evidence="7 8">B2O-1</strain>
    </source>
</reference>
<evidence type="ECO:0000256" key="6">
    <source>
        <dbReference type="SAM" id="SignalP"/>
    </source>
</evidence>
<dbReference type="PANTHER" id="PTHR43649">
    <property type="entry name" value="ARABINOSE-BINDING PROTEIN-RELATED"/>
    <property type="match status" value="1"/>
</dbReference>
<feature type="region of interest" description="Disordered" evidence="5">
    <location>
        <begin position="25"/>
        <end position="56"/>
    </location>
</feature>
<comment type="subcellular location">
    <subcellularLocation>
        <location evidence="1">Cell envelope</location>
    </subcellularLocation>
</comment>
<name>A0ABZ0KXZ2_9BACL</name>